<keyword evidence="2" id="KW-0805">Transcription regulation</keyword>
<feature type="domain" description="RNA polymerase sigma factor 70 region 4 type 2" evidence="5">
    <location>
        <begin position="3"/>
        <end position="33"/>
    </location>
</feature>
<dbReference type="Gene3D" id="1.10.10.10">
    <property type="entry name" value="Winged helix-like DNA-binding domain superfamily/Winged helix DNA-binding domain"/>
    <property type="match status" value="1"/>
</dbReference>
<dbReference type="InterPro" id="IPR013324">
    <property type="entry name" value="RNA_pol_sigma_r3/r4-like"/>
</dbReference>
<proteinExistence type="inferred from homology"/>
<dbReference type="GO" id="GO:0016987">
    <property type="term" value="F:sigma factor activity"/>
    <property type="evidence" value="ECO:0007669"/>
    <property type="project" value="UniProtKB-KW"/>
</dbReference>
<evidence type="ECO:0000259" key="5">
    <source>
        <dbReference type="Pfam" id="PF08281"/>
    </source>
</evidence>
<comment type="caution">
    <text evidence="6">The sequence shown here is derived from an EMBL/GenBank/DDBJ whole genome shotgun (WGS) entry which is preliminary data.</text>
</comment>
<evidence type="ECO:0000256" key="3">
    <source>
        <dbReference type="ARBA" id="ARBA00023082"/>
    </source>
</evidence>
<gene>
    <name evidence="6" type="ORF">Aple_008110</name>
</gene>
<name>A0A5M3XBA6_9ACTN</name>
<comment type="similarity">
    <text evidence="1">Belongs to the sigma-70 factor family. ECF subfamily.</text>
</comment>
<evidence type="ECO:0000313" key="6">
    <source>
        <dbReference type="EMBL" id="GES17916.1"/>
    </source>
</evidence>
<dbReference type="InterPro" id="IPR036388">
    <property type="entry name" value="WH-like_DNA-bd_sf"/>
</dbReference>
<evidence type="ECO:0000256" key="4">
    <source>
        <dbReference type="ARBA" id="ARBA00023163"/>
    </source>
</evidence>
<keyword evidence="3" id="KW-0731">Sigma factor</keyword>
<keyword evidence="7" id="KW-1185">Reference proteome</keyword>
<organism evidence="6 7">
    <name type="scientific">Acrocarpospora pleiomorpha</name>
    <dbReference type="NCBI Taxonomy" id="90975"/>
    <lineage>
        <taxon>Bacteria</taxon>
        <taxon>Bacillati</taxon>
        <taxon>Actinomycetota</taxon>
        <taxon>Actinomycetes</taxon>
        <taxon>Streptosporangiales</taxon>
        <taxon>Streptosporangiaceae</taxon>
        <taxon>Acrocarpospora</taxon>
    </lineage>
</organism>
<reference evidence="6 7" key="1">
    <citation type="submission" date="2019-10" db="EMBL/GenBank/DDBJ databases">
        <title>Whole genome shotgun sequence of Acrocarpospora pleiomorpha NBRC 16267.</title>
        <authorList>
            <person name="Ichikawa N."/>
            <person name="Kimura A."/>
            <person name="Kitahashi Y."/>
            <person name="Komaki H."/>
            <person name="Oguchi A."/>
        </authorList>
    </citation>
    <scope>NUCLEOTIDE SEQUENCE [LARGE SCALE GENOMIC DNA]</scope>
    <source>
        <strain evidence="6 7">NBRC 16267</strain>
    </source>
</reference>
<evidence type="ECO:0000313" key="7">
    <source>
        <dbReference type="Proteomes" id="UP000377595"/>
    </source>
</evidence>
<dbReference type="EMBL" id="BLAF01000005">
    <property type="protein sequence ID" value="GES17916.1"/>
    <property type="molecule type" value="Genomic_DNA"/>
</dbReference>
<dbReference type="AlphaFoldDB" id="A0A5M3XBA6"/>
<dbReference type="InterPro" id="IPR013249">
    <property type="entry name" value="RNA_pol_sigma70_r4_t2"/>
</dbReference>
<evidence type="ECO:0000256" key="2">
    <source>
        <dbReference type="ARBA" id="ARBA00023015"/>
    </source>
</evidence>
<keyword evidence="4" id="KW-0804">Transcription</keyword>
<accession>A0A5M3XBA6</accession>
<dbReference type="Proteomes" id="UP000377595">
    <property type="component" value="Unassembled WGS sequence"/>
</dbReference>
<dbReference type="SUPFAM" id="SSF88659">
    <property type="entry name" value="Sigma3 and sigma4 domains of RNA polymerase sigma factors"/>
    <property type="match status" value="1"/>
</dbReference>
<evidence type="ECO:0000256" key="1">
    <source>
        <dbReference type="ARBA" id="ARBA00010641"/>
    </source>
</evidence>
<protein>
    <recommendedName>
        <fullName evidence="5">RNA polymerase sigma factor 70 region 4 type 2 domain-containing protein</fullName>
    </recommendedName>
</protein>
<sequence>MLTQVIGLPYHEVAEHLGCPVGTVRSRVARARLQFVASLTQAEQAA</sequence>
<dbReference type="Pfam" id="PF08281">
    <property type="entry name" value="Sigma70_r4_2"/>
    <property type="match status" value="1"/>
</dbReference>
<dbReference type="GO" id="GO:0006352">
    <property type="term" value="P:DNA-templated transcription initiation"/>
    <property type="evidence" value="ECO:0007669"/>
    <property type="project" value="InterPro"/>
</dbReference>
<dbReference type="GO" id="GO:0003677">
    <property type="term" value="F:DNA binding"/>
    <property type="evidence" value="ECO:0007669"/>
    <property type="project" value="InterPro"/>
</dbReference>